<reference evidence="1" key="1">
    <citation type="journal article" date="2020" name="Microbiol. Resour. Announc.">
        <title>Complete Genome Sequence of Novel Psychrotolerant Legionella Strain TUM19329, Isolated from Antarctic Lake Sediment.</title>
        <authorList>
            <person name="Shimada S."/>
            <person name="Nakai R."/>
            <person name="Aoki K."/>
            <person name="Shimoeda N."/>
            <person name="Ohno G."/>
            <person name="Miyazaki Y."/>
            <person name="Kudoh S."/>
            <person name="Imura S."/>
            <person name="Watanabe K."/>
            <person name="Ishii Y."/>
            <person name="Tateda K."/>
        </authorList>
    </citation>
    <scope>NUCLEOTIDE SEQUENCE [LARGE SCALE GENOMIC DNA]</scope>
    <source>
        <strain evidence="1">TUM19329</strain>
    </source>
</reference>
<evidence type="ECO:0000313" key="2">
    <source>
        <dbReference type="Proteomes" id="UP000502894"/>
    </source>
</evidence>
<dbReference type="RefSeq" id="WP_173237303.1">
    <property type="nucleotide sequence ID" value="NZ_AP022839.1"/>
</dbReference>
<organism evidence="1 2">
    <name type="scientific">Legionella antarctica</name>
    <dbReference type="NCBI Taxonomy" id="2708020"/>
    <lineage>
        <taxon>Bacteria</taxon>
        <taxon>Pseudomonadati</taxon>
        <taxon>Pseudomonadota</taxon>
        <taxon>Gammaproteobacteria</taxon>
        <taxon>Legionellales</taxon>
        <taxon>Legionellaceae</taxon>
        <taxon>Legionella</taxon>
    </lineage>
</organism>
<gene>
    <name evidence="1" type="ORF">TUM19329_21610</name>
</gene>
<sequence length="202" mass="23285">MPEFAKFLHNAQNLYTKLTQRFMSRQSCISFFSTFVPNSGALDDASTISKIAYSLEETNDKYLQSYIEKIPKCSIVNQSEFEEFKTKVLIGIYLIKWSQYKSPVTYYLNKPLVELFQLDLGIQSPIEMDDMMVDASLHALSQYCSFIYENQHQPIYADLNQQLGATIQVVIHTVRNLKFTEDSSWYGVCTEVMRTLGMNTVS</sequence>
<dbReference type="Proteomes" id="UP000502894">
    <property type="component" value="Chromosome"/>
</dbReference>
<protein>
    <submittedName>
        <fullName evidence="1">Uncharacterized protein</fullName>
    </submittedName>
</protein>
<dbReference type="EMBL" id="AP022839">
    <property type="protein sequence ID" value="BCA95800.1"/>
    <property type="molecule type" value="Genomic_DNA"/>
</dbReference>
<keyword evidence="2" id="KW-1185">Reference proteome</keyword>
<name>A0A6F8T6N0_9GAMM</name>
<evidence type="ECO:0000313" key="1">
    <source>
        <dbReference type="EMBL" id="BCA95800.1"/>
    </source>
</evidence>
<dbReference type="AlphaFoldDB" id="A0A6F8T6N0"/>
<proteinExistence type="predicted"/>
<accession>A0A6F8T6N0</accession>
<dbReference type="KEGG" id="lant:TUM19329_21610"/>